<comment type="caution">
    <text evidence="2">The sequence shown here is derived from an EMBL/GenBank/DDBJ whole genome shotgun (WGS) entry which is preliminary data.</text>
</comment>
<dbReference type="EMBL" id="CADEAL010004352">
    <property type="protein sequence ID" value="CAB1457677.1"/>
    <property type="molecule type" value="Genomic_DNA"/>
</dbReference>
<proteinExistence type="predicted"/>
<name>A0A9N7VYS5_PLEPL</name>
<gene>
    <name evidence="2" type="ORF">PLEPLA_LOCUS45501</name>
</gene>
<sequence length="66" mass="7031">MSDGYSFAKTAALHGCHLKCSRSDALMQNLDPLSDSDPSRHTQTLQRPLSGPAPPPPSSLQTPSRA</sequence>
<evidence type="ECO:0000313" key="2">
    <source>
        <dbReference type="EMBL" id="CAB1457677.1"/>
    </source>
</evidence>
<evidence type="ECO:0000313" key="3">
    <source>
        <dbReference type="Proteomes" id="UP001153269"/>
    </source>
</evidence>
<reference evidence="2" key="1">
    <citation type="submission" date="2020-03" db="EMBL/GenBank/DDBJ databases">
        <authorList>
            <person name="Weist P."/>
        </authorList>
    </citation>
    <scope>NUCLEOTIDE SEQUENCE</scope>
</reference>
<feature type="region of interest" description="Disordered" evidence="1">
    <location>
        <begin position="28"/>
        <end position="66"/>
    </location>
</feature>
<organism evidence="2 3">
    <name type="scientific">Pleuronectes platessa</name>
    <name type="common">European plaice</name>
    <dbReference type="NCBI Taxonomy" id="8262"/>
    <lineage>
        <taxon>Eukaryota</taxon>
        <taxon>Metazoa</taxon>
        <taxon>Chordata</taxon>
        <taxon>Craniata</taxon>
        <taxon>Vertebrata</taxon>
        <taxon>Euteleostomi</taxon>
        <taxon>Actinopterygii</taxon>
        <taxon>Neopterygii</taxon>
        <taxon>Teleostei</taxon>
        <taxon>Neoteleostei</taxon>
        <taxon>Acanthomorphata</taxon>
        <taxon>Carangaria</taxon>
        <taxon>Pleuronectiformes</taxon>
        <taxon>Pleuronectoidei</taxon>
        <taxon>Pleuronectidae</taxon>
        <taxon>Pleuronectes</taxon>
    </lineage>
</organism>
<protein>
    <submittedName>
        <fullName evidence="2">Uncharacterized protein</fullName>
    </submittedName>
</protein>
<dbReference type="AlphaFoldDB" id="A0A9N7VYS5"/>
<evidence type="ECO:0000256" key="1">
    <source>
        <dbReference type="SAM" id="MobiDB-lite"/>
    </source>
</evidence>
<dbReference type="Proteomes" id="UP001153269">
    <property type="component" value="Unassembled WGS sequence"/>
</dbReference>
<accession>A0A9N7VYS5</accession>
<keyword evidence="3" id="KW-1185">Reference proteome</keyword>